<keyword evidence="9" id="KW-0418">Kinase</keyword>
<keyword evidence="10" id="KW-0547">Nucleotide-binding</keyword>
<evidence type="ECO:0000256" key="4">
    <source>
        <dbReference type="ARBA" id="ARBA00022475"/>
    </source>
</evidence>
<feature type="modified residue" description="Phosphohistidine" evidence="13">
    <location>
        <position position="838"/>
    </location>
</feature>
<evidence type="ECO:0000256" key="7">
    <source>
        <dbReference type="ARBA" id="ARBA00022679"/>
    </source>
</evidence>
<evidence type="ECO:0000313" key="22">
    <source>
        <dbReference type="Proteomes" id="UP000275652"/>
    </source>
</evidence>
<dbReference type="EC" id="2.7.13.3" evidence="3"/>
<evidence type="ECO:0000256" key="12">
    <source>
        <dbReference type="ARBA" id="ARBA00023136"/>
    </source>
</evidence>
<evidence type="ECO:0000256" key="11">
    <source>
        <dbReference type="ARBA" id="ARBA00022989"/>
    </source>
</evidence>
<dbReference type="Pfam" id="PF00989">
    <property type="entry name" value="PAS"/>
    <property type="match status" value="3"/>
</dbReference>
<keyword evidence="4" id="KW-1003">Cell membrane</keyword>
<keyword evidence="6 14" id="KW-0597">Phosphoprotein</keyword>
<dbReference type="AlphaFoldDB" id="A0A9X8H9R8"/>
<dbReference type="Gene3D" id="1.20.120.160">
    <property type="entry name" value="HPT domain"/>
    <property type="match status" value="1"/>
</dbReference>
<keyword evidence="8" id="KW-0812">Transmembrane</keyword>
<evidence type="ECO:0000256" key="13">
    <source>
        <dbReference type="PROSITE-ProRule" id="PRU00110"/>
    </source>
</evidence>
<dbReference type="SUPFAM" id="SSF55874">
    <property type="entry name" value="ATPase domain of HSP90 chaperone/DNA topoisomerase II/histidine kinase"/>
    <property type="match status" value="1"/>
</dbReference>
<feature type="domain" description="PAS" evidence="18">
    <location>
        <begin position="122"/>
        <end position="193"/>
    </location>
</feature>
<dbReference type="InterPro" id="IPR008207">
    <property type="entry name" value="Sig_transdc_His_kin_Hpt_dom"/>
</dbReference>
<feature type="domain" description="PAS" evidence="18">
    <location>
        <begin position="2"/>
        <end position="73"/>
    </location>
</feature>
<dbReference type="SUPFAM" id="SSF55785">
    <property type="entry name" value="PYP-like sensor domain (PAS domain)"/>
    <property type="match status" value="3"/>
</dbReference>
<feature type="modified residue" description="4-aspartylphosphate" evidence="14">
    <location>
        <position position="648"/>
    </location>
</feature>
<evidence type="ECO:0000256" key="10">
    <source>
        <dbReference type="ARBA" id="ARBA00022840"/>
    </source>
</evidence>
<evidence type="ECO:0000259" key="20">
    <source>
        <dbReference type="PROSITE" id="PS50894"/>
    </source>
</evidence>
<evidence type="ECO:0000256" key="8">
    <source>
        <dbReference type="ARBA" id="ARBA00022692"/>
    </source>
</evidence>
<comment type="caution">
    <text evidence="21">The sequence shown here is derived from an EMBL/GenBank/DDBJ whole genome shotgun (WGS) entry which is preliminary data.</text>
</comment>
<dbReference type="SMART" id="SM00091">
    <property type="entry name" value="PAS"/>
    <property type="match status" value="3"/>
</dbReference>
<keyword evidence="7" id="KW-0808">Transferase</keyword>
<dbReference type="InterPro" id="IPR001610">
    <property type="entry name" value="PAC"/>
</dbReference>
<keyword evidence="10" id="KW-0067">ATP-binding</keyword>
<evidence type="ECO:0000256" key="5">
    <source>
        <dbReference type="ARBA" id="ARBA00022519"/>
    </source>
</evidence>
<name>A0A9X8H9R8_APHAT</name>
<keyword evidence="12" id="KW-0472">Membrane</keyword>
<dbReference type="CDD" id="cd00130">
    <property type="entry name" value="PAS"/>
    <property type="match status" value="3"/>
</dbReference>
<feature type="domain" description="PAC" evidence="19">
    <location>
        <begin position="196"/>
        <end position="248"/>
    </location>
</feature>
<dbReference type="GO" id="GO:0000155">
    <property type="term" value="F:phosphorelay sensor kinase activity"/>
    <property type="evidence" value="ECO:0007669"/>
    <property type="project" value="InterPro"/>
</dbReference>
<evidence type="ECO:0000259" key="19">
    <source>
        <dbReference type="PROSITE" id="PS50113"/>
    </source>
</evidence>
<feature type="compositionally biased region" description="Polar residues" evidence="15">
    <location>
        <begin position="909"/>
        <end position="922"/>
    </location>
</feature>
<evidence type="ECO:0000256" key="3">
    <source>
        <dbReference type="ARBA" id="ARBA00012438"/>
    </source>
</evidence>
<dbReference type="InterPro" id="IPR036890">
    <property type="entry name" value="HATPase_C_sf"/>
</dbReference>
<keyword evidence="11" id="KW-1133">Transmembrane helix</keyword>
<dbReference type="FunFam" id="3.30.450.20:FF:000011">
    <property type="entry name" value="Hybrid signal transduction histidine kinase"/>
    <property type="match status" value="2"/>
</dbReference>
<dbReference type="PROSITE" id="PS50110">
    <property type="entry name" value="RESPONSE_REGULATORY"/>
    <property type="match status" value="1"/>
</dbReference>
<dbReference type="CDD" id="cd16922">
    <property type="entry name" value="HATPase_EvgS-ArcB-TorS-like"/>
    <property type="match status" value="1"/>
</dbReference>
<feature type="domain" description="HPt" evidence="20">
    <location>
        <begin position="799"/>
        <end position="893"/>
    </location>
</feature>
<dbReference type="PROSITE" id="PS50894">
    <property type="entry name" value="HPT"/>
    <property type="match status" value="1"/>
</dbReference>
<dbReference type="PANTHER" id="PTHR43047:SF72">
    <property type="entry name" value="OSMOSENSING HISTIDINE PROTEIN KINASE SLN1"/>
    <property type="match status" value="1"/>
</dbReference>
<dbReference type="SUPFAM" id="SSF52172">
    <property type="entry name" value="CheY-like"/>
    <property type="match status" value="1"/>
</dbReference>
<dbReference type="InterPro" id="IPR011006">
    <property type="entry name" value="CheY-like_superfamily"/>
</dbReference>
<dbReference type="PROSITE" id="PS50113">
    <property type="entry name" value="PAC"/>
    <property type="match status" value="2"/>
</dbReference>
<dbReference type="FunFam" id="3.30.450.20:FF:000077">
    <property type="entry name" value="Hybrid signal transduction histidine kinase"/>
    <property type="match status" value="1"/>
</dbReference>
<comment type="subcellular location">
    <subcellularLocation>
        <location evidence="2">Cell inner membrane</location>
        <topology evidence="2">Multi-pass membrane protein</topology>
    </subcellularLocation>
</comment>
<dbReference type="Gene3D" id="3.30.450.20">
    <property type="entry name" value="PAS domain"/>
    <property type="match status" value="3"/>
</dbReference>
<dbReference type="InterPro" id="IPR001789">
    <property type="entry name" value="Sig_transdc_resp-reg_receiver"/>
</dbReference>
<dbReference type="InterPro" id="IPR013767">
    <property type="entry name" value="PAS_fold"/>
</dbReference>
<feature type="domain" description="Response regulatory" evidence="17">
    <location>
        <begin position="596"/>
        <end position="705"/>
    </location>
</feature>
<dbReference type="SMART" id="SM00448">
    <property type="entry name" value="REC"/>
    <property type="match status" value="1"/>
</dbReference>
<evidence type="ECO:0000259" key="16">
    <source>
        <dbReference type="PROSITE" id="PS50109"/>
    </source>
</evidence>
<feature type="domain" description="PAS" evidence="18">
    <location>
        <begin position="242"/>
        <end position="309"/>
    </location>
</feature>
<evidence type="ECO:0000256" key="9">
    <source>
        <dbReference type="ARBA" id="ARBA00022777"/>
    </source>
</evidence>
<dbReference type="InterPro" id="IPR036641">
    <property type="entry name" value="HPT_dom_sf"/>
</dbReference>
<dbReference type="SMART" id="SM00387">
    <property type="entry name" value="HATPase_c"/>
    <property type="match status" value="1"/>
</dbReference>
<reference evidence="21 22" key="1">
    <citation type="journal article" date="2018" name="J. Invertebr. Pathol.">
        <title>New genotyping method for the causative agent of crayfish plague (Aphanomyces astaci) based on whole genome data.</title>
        <authorList>
            <person name="Minardi D."/>
            <person name="Studholme D.J."/>
            <person name="van der Giezen M."/>
            <person name="Pretto T."/>
            <person name="Oidtmann B."/>
        </authorList>
    </citation>
    <scope>NUCLEOTIDE SEQUENCE [LARGE SCALE GENOMIC DNA]</scope>
    <source>
        <strain evidence="21 22">KB13</strain>
    </source>
</reference>
<dbReference type="EMBL" id="QUTI01025736">
    <property type="protein sequence ID" value="RLO06071.1"/>
    <property type="molecule type" value="Genomic_DNA"/>
</dbReference>
<dbReference type="GO" id="GO:0005886">
    <property type="term" value="C:plasma membrane"/>
    <property type="evidence" value="ECO:0007669"/>
    <property type="project" value="UniProtKB-SubCell"/>
</dbReference>
<dbReference type="InterPro" id="IPR004358">
    <property type="entry name" value="Sig_transdc_His_kin-like_C"/>
</dbReference>
<evidence type="ECO:0000259" key="18">
    <source>
        <dbReference type="PROSITE" id="PS50112"/>
    </source>
</evidence>
<evidence type="ECO:0000256" key="15">
    <source>
        <dbReference type="SAM" id="MobiDB-lite"/>
    </source>
</evidence>
<dbReference type="InterPro" id="IPR000700">
    <property type="entry name" value="PAS-assoc_C"/>
</dbReference>
<dbReference type="Proteomes" id="UP000275652">
    <property type="component" value="Unassembled WGS sequence"/>
</dbReference>
<evidence type="ECO:0000256" key="1">
    <source>
        <dbReference type="ARBA" id="ARBA00000085"/>
    </source>
</evidence>
<dbReference type="SUPFAM" id="SSF47226">
    <property type="entry name" value="Histidine-containing phosphotransfer domain, HPT domain"/>
    <property type="match status" value="1"/>
</dbReference>
<evidence type="ECO:0000256" key="14">
    <source>
        <dbReference type="PROSITE-ProRule" id="PRU00169"/>
    </source>
</evidence>
<dbReference type="CDD" id="cd17546">
    <property type="entry name" value="REC_hyHK_CKI1_RcsC-like"/>
    <property type="match status" value="1"/>
</dbReference>
<dbReference type="Gene3D" id="1.10.287.130">
    <property type="match status" value="1"/>
</dbReference>
<dbReference type="CDD" id="cd00088">
    <property type="entry name" value="HPT"/>
    <property type="match status" value="1"/>
</dbReference>
<comment type="catalytic activity">
    <reaction evidence="1">
        <text>ATP + protein L-histidine = ADP + protein N-phospho-L-histidine.</text>
        <dbReference type="EC" id="2.7.13.3"/>
    </reaction>
</comment>
<dbReference type="FunFam" id="3.30.565.10:FF:000010">
    <property type="entry name" value="Sensor histidine kinase RcsC"/>
    <property type="match status" value="1"/>
</dbReference>
<dbReference type="InterPro" id="IPR005467">
    <property type="entry name" value="His_kinase_dom"/>
</dbReference>
<dbReference type="PRINTS" id="PR00344">
    <property type="entry name" value="BCTRLSENSOR"/>
</dbReference>
<gene>
    <name evidence="21" type="ORF">DYB28_002981</name>
</gene>
<evidence type="ECO:0000256" key="6">
    <source>
        <dbReference type="ARBA" id="ARBA00022553"/>
    </source>
</evidence>
<dbReference type="PANTHER" id="PTHR43047">
    <property type="entry name" value="TWO-COMPONENT HISTIDINE PROTEIN KINASE"/>
    <property type="match status" value="1"/>
</dbReference>
<dbReference type="SMART" id="SM00073">
    <property type="entry name" value="HPT"/>
    <property type="match status" value="1"/>
</dbReference>
<dbReference type="NCBIfam" id="TIGR00229">
    <property type="entry name" value="sensory_box"/>
    <property type="match status" value="3"/>
</dbReference>
<evidence type="ECO:0000256" key="2">
    <source>
        <dbReference type="ARBA" id="ARBA00004429"/>
    </source>
</evidence>
<feature type="domain" description="PAC" evidence="19">
    <location>
        <begin position="76"/>
        <end position="128"/>
    </location>
</feature>
<dbReference type="Gene3D" id="3.30.565.10">
    <property type="entry name" value="Histidine kinase-like ATPase, C-terminal domain"/>
    <property type="match status" value="1"/>
</dbReference>
<evidence type="ECO:0000313" key="21">
    <source>
        <dbReference type="EMBL" id="RLO06071.1"/>
    </source>
</evidence>
<dbReference type="PROSITE" id="PS50112">
    <property type="entry name" value="PAS"/>
    <property type="match status" value="3"/>
</dbReference>
<accession>A0A9X8H9R8</accession>
<keyword evidence="5" id="KW-0997">Cell inner membrane</keyword>
<dbReference type="GO" id="GO:0006355">
    <property type="term" value="P:regulation of DNA-templated transcription"/>
    <property type="evidence" value="ECO:0007669"/>
    <property type="project" value="InterPro"/>
</dbReference>
<dbReference type="InterPro" id="IPR000014">
    <property type="entry name" value="PAS"/>
</dbReference>
<dbReference type="Pfam" id="PF00072">
    <property type="entry name" value="Response_reg"/>
    <property type="match status" value="1"/>
</dbReference>
<dbReference type="InterPro" id="IPR003594">
    <property type="entry name" value="HATPase_dom"/>
</dbReference>
<feature type="region of interest" description="Disordered" evidence="15">
    <location>
        <begin position="906"/>
        <end position="932"/>
    </location>
</feature>
<protein>
    <recommendedName>
        <fullName evidence="3">histidine kinase</fullName>
        <ecNumber evidence="3">2.7.13.3</ecNumber>
    </recommendedName>
</protein>
<dbReference type="GO" id="GO:0009927">
    <property type="term" value="F:histidine phosphotransfer kinase activity"/>
    <property type="evidence" value="ECO:0007669"/>
    <property type="project" value="TreeGrafter"/>
</dbReference>
<dbReference type="Pfam" id="PF01627">
    <property type="entry name" value="Hpt"/>
    <property type="match status" value="1"/>
</dbReference>
<sequence length="932" mass="103066">MNEIEYSRLIDKANAPIFGVDADLRVNIWNKKAAEITQFSNEDAIGQNLVETFISEEYRLAVSEVFAKALTGTETANFEFPLITKSERRVEILLNATPRYNELGDVIGVVGIGQDITDRIAQEQEYSRLIDTANAPIFGVDSNMCVNIWNKKAAQITHYSISEVMGENLVETFISPEYRPGVADVLSKALNGIQTANFEFPLITRPGTRIEILLNATPRNDLHGNIVGVVGIGQDITDRISQEHEYFRLIDSANAPIFGVDTNGNINEWNQKIEFITGYQKDAVFGMGLDTFIIPDSRSQVKQLLNQALIGIDVGEMELPMITKKGTFLLLLVNASSKKDIHGNIRGVIGLLKEQKLGKVPERYVHMAYVSGSLLLNLINDILDLSKIEAGHLEIQSAPFHIEDLLDYTIEIFKFKAHERGLKLSVVLAPNVSEVIGDVVRLRQILLNLLSNAMKFTLKGTITVKCSVAPSNPDQPSHHKRLLFQVIDTGVGMDAEEKSRLFSLFTKLERTRKNNPTGSGLGLAICKQLVELMDGQIDVDSELGIGSVFFFSVAVRVIPDELLPKLAPQLEPKQSNSIGGFSPSARDESVVPKQARILVVEDNDFNWEVVKCFLHGGDDHYLQWEINGKDAVDAYVSHHESFDMIFMDCEMPVMDGYAATQAIRQFEAAYAMCGDREKCVDAGMDEFIVKPISKSGLLKAISYWMRKRYIPNLNLAESGLLLDGYPDLATSSPRSSVETTDLQPPSDFFTNSSRKMNVNLCSLPPVPSVLVNTSSVLDIEIPDGDPVDYSTGVSQCGGNEDLFLKLLEKYYLGLDAAVHKLEKAHHNQDVAVVRRDAHSLKGSSAYVAAMRVSKAAFRVQVAAEHVQNNKALPDSTATFEASYRQLIQELKALKGYLRRNFQFARPAVNPSSSSRGPTSDTTPKGAGPCQVM</sequence>
<evidence type="ECO:0000259" key="17">
    <source>
        <dbReference type="PROSITE" id="PS50110"/>
    </source>
</evidence>
<feature type="domain" description="Histidine kinase" evidence="16">
    <location>
        <begin position="375"/>
        <end position="557"/>
    </location>
</feature>
<dbReference type="Pfam" id="PF02518">
    <property type="entry name" value="HATPase_c"/>
    <property type="match status" value="1"/>
</dbReference>
<dbReference type="Gene3D" id="3.40.50.2300">
    <property type="match status" value="1"/>
</dbReference>
<organism evidence="21 22">
    <name type="scientific">Aphanomyces astaci</name>
    <name type="common">Crayfish plague agent</name>
    <dbReference type="NCBI Taxonomy" id="112090"/>
    <lineage>
        <taxon>Eukaryota</taxon>
        <taxon>Sar</taxon>
        <taxon>Stramenopiles</taxon>
        <taxon>Oomycota</taxon>
        <taxon>Saprolegniomycetes</taxon>
        <taxon>Saprolegniales</taxon>
        <taxon>Verrucalvaceae</taxon>
        <taxon>Aphanomyces</taxon>
    </lineage>
</organism>
<dbReference type="InterPro" id="IPR035965">
    <property type="entry name" value="PAS-like_dom_sf"/>
</dbReference>
<proteinExistence type="predicted"/>
<dbReference type="PROSITE" id="PS50109">
    <property type="entry name" value="HIS_KIN"/>
    <property type="match status" value="1"/>
</dbReference>
<dbReference type="SMART" id="SM00086">
    <property type="entry name" value="PAC"/>
    <property type="match status" value="3"/>
</dbReference>